<evidence type="ECO:0000256" key="4">
    <source>
        <dbReference type="ARBA" id="ARBA00022692"/>
    </source>
</evidence>
<dbReference type="Gene3D" id="1.10.3730.20">
    <property type="match status" value="1"/>
</dbReference>
<dbReference type="GO" id="GO:0005886">
    <property type="term" value="C:plasma membrane"/>
    <property type="evidence" value="ECO:0007669"/>
    <property type="project" value="UniProtKB-SubCell"/>
</dbReference>
<comment type="subcellular location">
    <subcellularLocation>
        <location evidence="1 7">Cell membrane</location>
        <topology evidence="1 7">Multi-pass membrane protein</topology>
    </subcellularLocation>
</comment>
<accession>A0A366Y3D1</accession>
<evidence type="ECO:0000256" key="6">
    <source>
        <dbReference type="ARBA" id="ARBA00023136"/>
    </source>
</evidence>
<dbReference type="PANTHER" id="PTHR30561:SF0">
    <property type="entry name" value="GUANIDINIUM EXPORTER"/>
    <property type="match status" value="1"/>
</dbReference>
<dbReference type="Proteomes" id="UP000253314">
    <property type="component" value="Unassembled WGS sequence"/>
</dbReference>
<comment type="similarity">
    <text evidence="7">Belongs to the drug/metabolite transporter (DMT) superfamily. Small multidrug resistance (SMR) (TC 2.A.7.1) family.</text>
</comment>
<feature type="transmembrane region" description="Helical" evidence="8">
    <location>
        <begin position="27"/>
        <end position="46"/>
    </location>
</feature>
<dbReference type="GO" id="GO:0022857">
    <property type="term" value="F:transmembrane transporter activity"/>
    <property type="evidence" value="ECO:0007669"/>
    <property type="project" value="InterPro"/>
</dbReference>
<evidence type="ECO:0000256" key="1">
    <source>
        <dbReference type="ARBA" id="ARBA00004651"/>
    </source>
</evidence>
<proteinExistence type="inferred from homology"/>
<protein>
    <recommendedName>
        <fullName evidence="11">QacE family quaternary ammonium compound efflux SMR transporter</fullName>
    </recommendedName>
</protein>
<name>A0A366Y3D1_9BACI</name>
<evidence type="ECO:0000313" key="9">
    <source>
        <dbReference type="EMBL" id="RBW70701.1"/>
    </source>
</evidence>
<dbReference type="OrthoDB" id="21828at2"/>
<organism evidence="9 10">
    <name type="scientific">Bacillus taeanensis</name>
    <dbReference type="NCBI Taxonomy" id="273032"/>
    <lineage>
        <taxon>Bacteria</taxon>
        <taxon>Bacillati</taxon>
        <taxon>Bacillota</taxon>
        <taxon>Bacilli</taxon>
        <taxon>Bacillales</taxon>
        <taxon>Bacillaceae</taxon>
        <taxon>Bacillus</taxon>
    </lineage>
</organism>
<dbReference type="InterPro" id="IPR000390">
    <property type="entry name" value="Small_drug/metabolite_transptr"/>
</dbReference>
<evidence type="ECO:0000256" key="5">
    <source>
        <dbReference type="ARBA" id="ARBA00022989"/>
    </source>
</evidence>
<dbReference type="SUPFAM" id="SSF103481">
    <property type="entry name" value="Multidrug resistance efflux transporter EmrE"/>
    <property type="match status" value="1"/>
</dbReference>
<dbReference type="PANTHER" id="PTHR30561">
    <property type="entry name" value="SMR FAMILY PROTON-DEPENDENT DRUG EFFLUX TRANSPORTER SUGE"/>
    <property type="match status" value="1"/>
</dbReference>
<dbReference type="InterPro" id="IPR037185">
    <property type="entry name" value="EmrE-like"/>
</dbReference>
<evidence type="ECO:0000256" key="3">
    <source>
        <dbReference type="ARBA" id="ARBA00022475"/>
    </source>
</evidence>
<keyword evidence="2" id="KW-0813">Transport</keyword>
<keyword evidence="5 8" id="KW-1133">Transmembrane helix</keyword>
<feature type="transmembrane region" description="Helical" evidence="8">
    <location>
        <begin position="84"/>
        <end position="103"/>
    </location>
</feature>
<keyword evidence="6 8" id="KW-0472">Membrane</keyword>
<feature type="transmembrane region" description="Helical" evidence="8">
    <location>
        <begin position="58"/>
        <end position="78"/>
    </location>
</feature>
<evidence type="ECO:0000256" key="8">
    <source>
        <dbReference type="SAM" id="Phobius"/>
    </source>
</evidence>
<keyword evidence="10" id="KW-1185">Reference proteome</keyword>
<reference evidence="9 10" key="1">
    <citation type="submission" date="2018-07" db="EMBL/GenBank/DDBJ databases">
        <title>Lottiidibacillus patelloidae gen. nov., sp. nov., isolated from the intestinal tract of a marine limpet and the reclassification of B. taeanensis BH030017T, B. algicola KMM 3737T and B. hwajinpoensis SW-72T as genus Lottiidibacillus.</title>
        <authorList>
            <person name="Liu R."/>
            <person name="Huang Z."/>
        </authorList>
    </citation>
    <scope>NUCLEOTIDE SEQUENCE [LARGE SCALE GENOMIC DNA]</scope>
    <source>
        <strain evidence="9 10">BH030017</strain>
    </source>
</reference>
<sequence>MAWVYLVIAGIFEIVFAVSLKYTEGFTKVFPTIAAIGGGAVSFWLLSLSLKTLPVGSAYAIWTGIGALGTVVIGMLFLGESRDLLKMIFLLCLLVGIVGLKVTSSH</sequence>
<dbReference type="InterPro" id="IPR045324">
    <property type="entry name" value="Small_multidrug_res"/>
</dbReference>
<evidence type="ECO:0000313" key="10">
    <source>
        <dbReference type="Proteomes" id="UP000253314"/>
    </source>
</evidence>
<gene>
    <name evidence="9" type="ORF">DS031_04240</name>
</gene>
<dbReference type="Pfam" id="PF00893">
    <property type="entry name" value="Multi_Drug_Res"/>
    <property type="match status" value="1"/>
</dbReference>
<evidence type="ECO:0000256" key="2">
    <source>
        <dbReference type="ARBA" id="ARBA00022448"/>
    </source>
</evidence>
<comment type="caution">
    <text evidence="9">The sequence shown here is derived from an EMBL/GenBank/DDBJ whole genome shotgun (WGS) entry which is preliminary data.</text>
</comment>
<dbReference type="FunFam" id="1.10.3730.20:FF:000001">
    <property type="entry name" value="Quaternary ammonium compound resistance transporter SugE"/>
    <property type="match status" value="1"/>
</dbReference>
<dbReference type="RefSeq" id="WP_113804695.1">
    <property type="nucleotide sequence ID" value="NZ_QOCW01000003.1"/>
</dbReference>
<evidence type="ECO:0000256" key="7">
    <source>
        <dbReference type="RuleBase" id="RU003942"/>
    </source>
</evidence>
<keyword evidence="4 7" id="KW-0812">Transmembrane</keyword>
<evidence type="ECO:0008006" key="11">
    <source>
        <dbReference type="Google" id="ProtNLM"/>
    </source>
</evidence>
<keyword evidence="3" id="KW-1003">Cell membrane</keyword>
<dbReference type="EMBL" id="QOCW01000003">
    <property type="protein sequence ID" value="RBW70701.1"/>
    <property type="molecule type" value="Genomic_DNA"/>
</dbReference>
<dbReference type="AlphaFoldDB" id="A0A366Y3D1"/>